<dbReference type="InterPro" id="IPR002953">
    <property type="entry name" value="Filo_VP35"/>
</dbReference>
<evidence type="ECO:0000256" key="2">
    <source>
        <dbReference type="ARBA" id="ARBA00004328"/>
    </source>
</evidence>
<feature type="region of interest" description="Disordered" evidence="11">
    <location>
        <begin position="53"/>
        <end position="91"/>
    </location>
</feature>
<feature type="domain" description="VP35 IID" evidence="12">
    <location>
        <begin position="216"/>
        <end position="341"/>
    </location>
</feature>
<dbReference type="Gene3D" id="1.10.8.950">
    <property type="entry name" value="Filoviridae VP35, C-terminal inhibitory domain, helical subdomain"/>
    <property type="match status" value="1"/>
</dbReference>
<dbReference type="GO" id="GO:0030430">
    <property type="term" value="C:host cell cytoplasm"/>
    <property type="evidence" value="ECO:0007669"/>
    <property type="project" value="UniProtKB-SubCell"/>
</dbReference>
<evidence type="ECO:0000259" key="12">
    <source>
        <dbReference type="PROSITE" id="PS51735"/>
    </source>
</evidence>
<evidence type="ECO:0000256" key="9">
    <source>
        <dbReference type="ARBA" id="ARBA00023200"/>
    </source>
</evidence>
<evidence type="ECO:0000256" key="8">
    <source>
        <dbReference type="ARBA" id="ARBA00023163"/>
    </source>
</evidence>
<keyword evidence="14" id="KW-1185">Reference proteome</keyword>
<evidence type="ECO:0000313" key="14">
    <source>
        <dbReference type="Proteomes" id="UP000831586"/>
    </source>
</evidence>
<dbReference type="GeneID" id="80537184"/>
<keyword evidence="9" id="KW-1035">Host cytoplasm</keyword>
<evidence type="ECO:0000256" key="10">
    <source>
        <dbReference type="PROSITE-ProRule" id="PRU01071"/>
    </source>
</evidence>
<dbReference type="GO" id="GO:0044423">
    <property type="term" value="C:virion component"/>
    <property type="evidence" value="ECO:0007669"/>
    <property type="project" value="UniProtKB-KW"/>
</dbReference>
<dbReference type="PRINTS" id="PR01240">
    <property type="entry name" value="FILOVP35"/>
</dbReference>
<keyword evidence="5" id="KW-0946">Virion</keyword>
<dbReference type="InterPro" id="IPR043060">
    <property type="entry name" value="VP35_IID_hlx"/>
</dbReference>
<protein>
    <recommendedName>
        <fullName evidence="4">Polymerase cofactor VP35</fullName>
    </recommendedName>
</protein>
<keyword evidence="6" id="KW-0693">Viral RNA replication</keyword>
<evidence type="ECO:0000256" key="1">
    <source>
        <dbReference type="ARBA" id="ARBA00004192"/>
    </source>
</evidence>
<dbReference type="PROSITE" id="PS51735">
    <property type="entry name" value="VP35_IID"/>
    <property type="match status" value="1"/>
</dbReference>
<dbReference type="EMBL" id="BR001752">
    <property type="protein sequence ID" value="FAA04058.1"/>
    <property type="molecule type" value="Viral_cRNA"/>
</dbReference>
<dbReference type="RefSeq" id="YP_010798907.1">
    <property type="nucleotide sequence ID" value="NC_076535.1"/>
</dbReference>
<proteinExistence type="inferred from homology"/>
<comment type="subcellular location">
    <subcellularLocation>
        <location evidence="1">Host cytoplasm</location>
    </subcellularLocation>
    <subcellularLocation>
        <location evidence="2">Virion</location>
    </subcellularLocation>
</comment>
<feature type="compositionally biased region" description="Polar residues" evidence="11">
    <location>
        <begin position="73"/>
        <end position="84"/>
    </location>
</feature>
<comment type="similarity">
    <text evidence="3 10">Belongs to the filoviridae polymerase cofactor VP35 family.</text>
</comment>
<dbReference type="Pfam" id="PF02097">
    <property type="entry name" value="Filo_VP35"/>
    <property type="match status" value="1"/>
</dbReference>
<evidence type="ECO:0000313" key="13">
    <source>
        <dbReference type="EMBL" id="FAA04058.1"/>
    </source>
</evidence>
<keyword evidence="7" id="KW-0175">Coiled coil</keyword>
<evidence type="ECO:0000256" key="5">
    <source>
        <dbReference type="ARBA" id="ARBA00022844"/>
    </source>
</evidence>
<keyword evidence="8" id="KW-0804">Transcription</keyword>
<sequence length="341" mass="37173">MALSLTLDDRDIDPVSNHISATSLWDDASQFTSSLAEQVLTGNLSFDQIVEASTKTQQPPPTTPNSTTHTHSDGSPTPRSQNSNMKDDINNITNQNIDSYHIAQGEISSIKAELHGLRSDLKILPEIQNLLSTLIADFRTLFVMTGPATSTIAAAQAYREKHGTLPSGPIVGTLTDLQLTVDETLKGEFHAPGYKDTKNTLVKTAAALNTEPSHFSSEPSTAKELEAIFQAHLPGYQTPFHMLAQSLAKVCFVRDMVGTTLKMFHYQMAAGESAHAALIYLARDKEFFREDTVPRKRITDQEEIPKACRKSIHRVPGGTGTFGQGWALIYDAPGGVLGIKI</sequence>
<gene>
    <name evidence="13" type="primary">VP35</name>
</gene>
<evidence type="ECO:0000256" key="6">
    <source>
        <dbReference type="ARBA" id="ARBA00022953"/>
    </source>
</evidence>
<organism evidence="13 14">
    <name type="scientific">Tapajos virus</name>
    <dbReference type="NCBI Taxonomy" id="2840185"/>
    <lineage>
        <taxon>Viruses</taxon>
        <taxon>Riboviria</taxon>
        <taxon>Orthornavirae</taxon>
        <taxon>Negarnaviricota</taxon>
        <taxon>Haploviricotina</taxon>
        <taxon>Monjiviricetes</taxon>
        <taxon>Mononegavirales</taxon>
        <taxon>Filoviridae</taxon>
        <taxon>Tapjovirus</taxon>
        <taxon>Tapjovirus bothropis</taxon>
    </lineage>
</organism>
<evidence type="ECO:0000256" key="4">
    <source>
        <dbReference type="ARBA" id="ARBA00016248"/>
    </source>
</evidence>
<evidence type="ECO:0000256" key="3">
    <source>
        <dbReference type="ARBA" id="ARBA00005994"/>
    </source>
</evidence>
<dbReference type="InterPro" id="IPR031163">
    <property type="entry name" value="VP35_IID"/>
</dbReference>
<dbReference type="KEGG" id="vg:80537184"/>
<accession>A0AAD3AVT7</accession>
<evidence type="ECO:0000256" key="11">
    <source>
        <dbReference type="SAM" id="MobiDB-lite"/>
    </source>
</evidence>
<reference evidence="13" key="1">
    <citation type="journal article" date="2021" name="J. Vet. Med. Sci.">
        <title>Identification of a novel filovirus in a common lancehead (Bothrops atrox (Linnaeus, 1758)).</title>
        <authorList>
            <person name="Horie M."/>
        </authorList>
    </citation>
    <scope>NUCLEOTIDE SEQUENCE</scope>
    <source>
        <strain evidence="13">B.atrox/Brazil</strain>
    </source>
</reference>
<evidence type="ECO:0000256" key="7">
    <source>
        <dbReference type="ARBA" id="ARBA00023054"/>
    </source>
</evidence>
<name>A0AAD3AVT7_9MONO</name>
<dbReference type="Proteomes" id="UP000831586">
    <property type="component" value="Segment"/>
</dbReference>